<dbReference type="RefSeq" id="WP_214544614.1">
    <property type="nucleotide sequence ID" value="NZ_JAHEWS010000013.1"/>
</dbReference>
<dbReference type="EMBL" id="JAHEWS010000013">
    <property type="protein sequence ID" value="MBT1588170.1"/>
    <property type="molecule type" value="Genomic_DNA"/>
</dbReference>
<dbReference type="Gene3D" id="3.10.450.50">
    <property type="match status" value="1"/>
</dbReference>
<comment type="caution">
    <text evidence="1">The sequence shown here is derived from an EMBL/GenBank/DDBJ whole genome shotgun (WGS) entry which is preliminary data.</text>
</comment>
<proteinExistence type="predicted"/>
<keyword evidence="2" id="KW-1185">Reference proteome</keyword>
<name>A0ABS5VHI1_9MICO</name>
<dbReference type="InterPro" id="IPR009959">
    <property type="entry name" value="Cyclase_SnoaL-like"/>
</dbReference>
<dbReference type="Pfam" id="PF07366">
    <property type="entry name" value="SnoaL"/>
    <property type="match status" value="1"/>
</dbReference>
<evidence type="ECO:0000313" key="1">
    <source>
        <dbReference type="EMBL" id="MBT1588170.1"/>
    </source>
</evidence>
<dbReference type="InterPro" id="IPR032710">
    <property type="entry name" value="NTF2-like_dom_sf"/>
</dbReference>
<gene>
    <name evidence="1" type="ORF">KK097_10135</name>
</gene>
<dbReference type="Proteomes" id="UP001519641">
    <property type="component" value="Unassembled WGS sequence"/>
</dbReference>
<dbReference type="PANTHER" id="PTHR38436">
    <property type="entry name" value="POLYKETIDE CYCLASE SNOAL-LIKE DOMAIN"/>
    <property type="match status" value="1"/>
</dbReference>
<sequence length="151" mass="16210">MTTGTRLSFLRFVDFINSADPSIGETVIAPEAAFLTPFSPEPLRGLPGYLQILTIMRGAFSDIQWSIDRIVVEGDTVAARFELRGTHDGEFLGVPATGRTVVANASNFYRFDEGLIVDEVGQPDVLGILGQIGALPPSSRRSGAQPSTDRG</sequence>
<protein>
    <submittedName>
        <fullName evidence="1">Ester cyclase</fullName>
    </submittedName>
</protein>
<evidence type="ECO:0000313" key="2">
    <source>
        <dbReference type="Proteomes" id="UP001519641"/>
    </source>
</evidence>
<organism evidence="1 2">
    <name type="scientific">Curtobacterium aurantiacum</name>
    <dbReference type="NCBI Taxonomy" id="3236919"/>
    <lineage>
        <taxon>Bacteria</taxon>
        <taxon>Bacillati</taxon>
        <taxon>Actinomycetota</taxon>
        <taxon>Actinomycetes</taxon>
        <taxon>Micrococcales</taxon>
        <taxon>Microbacteriaceae</taxon>
        <taxon>Curtobacterium</taxon>
    </lineage>
</organism>
<dbReference type="PANTHER" id="PTHR38436:SF1">
    <property type="entry name" value="ESTER CYCLASE"/>
    <property type="match status" value="1"/>
</dbReference>
<accession>A0ABS5VHI1</accession>
<reference evidence="1 2" key="1">
    <citation type="submission" date="2021-05" db="EMBL/GenBank/DDBJ databases">
        <title>Whole genome sequence of Curtobacterium flaccumfaciens pv. flaccumfaciens strain CFBP 8819.</title>
        <authorList>
            <person name="Osdaghi E."/>
            <person name="Taghouti G."/>
            <person name="Portier P."/>
            <person name="Fazliarab A."/>
            <person name="Taghavi S.M."/>
            <person name="Briand M."/>
            <person name="Le-Saux M."/>
            <person name="Jacques M.-A."/>
        </authorList>
    </citation>
    <scope>NUCLEOTIDE SEQUENCE [LARGE SCALE GENOMIC DNA]</scope>
    <source>
        <strain evidence="1 2">CFBP 8819</strain>
    </source>
</reference>
<dbReference type="SUPFAM" id="SSF54427">
    <property type="entry name" value="NTF2-like"/>
    <property type="match status" value="1"/>
</dbReference>